<reference evidence="2 3" key="1">
    <citation type="submission" date="2018-10" db="EMBL/GenBank/DDBJ databases">
        <title>Isolation, diversity and antifungal activity of actinobacteria from wheat.</title>
        <authorList>
            <person name="Han C."/>
        </authorList>
    </citation>
    <scope>NUCLEOTIDE SEQUENCE [LARGE SCALE GENOMIC DNA]</scope>
    <source>
        <strain evidence="2 3">NEAU-YY56</strain>
    </source>
</reference>
<dbReference type="Pfam" id="PF01547">
    <property type="entry name" value="SBP_bac_1"/>
    <property type="match status" value="1"/>
</dbReference>
<name>A0A3M2J650_9CELL</name>
<keyword evidence="1" id="KW-0732">Signal</keyword>
<sequence>MKAKKALAVSAAVLVGAVGLTACGGSDDSGSGGGDGSTAMTFWHNSTTGDGKAFWEDTVAAFEEANPGVTISIQAIQNEDMDGKLQTALNSGDAPDIFLARGGGKLADVVEAGQAMDLTDLITDDTKAALGDAPFSAFTIDGSVYGMPMSVLPGGIYYSKDLFAQAGITETPTTVDELEDAVQKLKDASIQPIALGAKDAWPAAHWYYFFALRECSQDTMDEAAASKDFSADCWLKAGEDLEAFAGTEPFNEGYLTTSAQQGAGSSAGLLANHQAAMELMGAWDPGVIASLTPDQQPLADLGWFPFPAVDGGEGGDGAMMGGVDGFSCSAEAPPECADFLNFAVQQEYQEKYATAFQTLPASKDAQSVVTDPALLDVLAAYNEAPYVQLWLDTLYGANVGNALNTGVVNMLAGSGTPDDIVSAVAGAAAKE</sequence>
<dbReference type="Proteomes" id="UP000269289">
    <property type="component" value="Unassembled WGS sequence"/>
</dbReference>
<dbReference type="PANTHER" id="PTHR43649">
    <property type="entry name" value="ARABINOSE-BINDING PROTEIN-RELATED"/>
    <property type="match status" value="1"/>
</dbReference>
<protein>
    <submittedName>
        <fullName evidence="2">Extracellular solute-binding protein</fullName>
    </submittedName>
</protein>
<dbReference type="OrthoDB" id="8317736at2"/>
<dbReference type="Gene3D" id="3.40.190.10">
    <property type="entry name" value="Periplasmic binding protein-like II"/>
    <property type="match status" value="2"/>
</dbReference>
<dbReference type="PANTHER" id="PTHR43649:SF14">
    <property type="entry name" value="BLR3389 PROTEIN"/>
    <property type="match status" value="1"/>
</dbReference>
<feature type="chain" id="PRO_5018273272" evidence="1">
    <location>
        <begin position="23"/>
        <end position="431"/>
    </location>
</feature>
<dbReference type="InterPro" id="IPR006059">
    <property type="entry name" value="SBP"/>
</dbReference>
<feature type="signal peptide" evidence="1">
    <location>
        <begin position="1"/>
        <end position="22"/>
    </location>
</feature>
<dbReference type="AlphaFoldDB" id="A0A3M2J650"/>
<organism evidence="2 3">
    <name type="scientific">Cellulomonas triticagri</name>
    <dbReference type="NCBI Taxonomy" id="2483352"/>
    <lineage>
        <taxon>Bacteria</taxon>
        <taxon>Bacillati</taxon>
        <taxon>Actinomycetota</taxon>
        <taxon>Actinomycetes</taxon>
        <taxon>Micrococcales</taxon>
        <taxon>Cellulomonadaceae</taxon>
        <taxon>Cellulomonas</taxon>
    </lineage>
</organism>
<gene>
    <name evidence="2" type="ORF">EBM89_09630</name>
</gene>
<dbReference type="PROSITE" id="PS51257">
    <property type="entry name" value="PROKAR_LIPOPROTEIN"/>
    <property type="match status" value="1"/>
</dbReference>
<comment type="caution">
    <text evidence="2">The sequence shown here is derived from an EMBL/GenBank/DDBJ whole genome shotgun (WGS) entry which is preliminary data.</text>
</comment>
<accession>A0A3M2J650</accession>
<dbReference type="InterPro" id="IPR050490">
    <property type="entry name" value="Bact_solute-bd_prot1"/>
</dbReference>
<evidence type="ECO:0000313" key="3">
    <source>
        <dbReference type="Proteomes" id="UP000269289"/>
    </source>
</evidence>
<dbReference type="RefSeq" id="WP_122149221.1">
    <property type="nucleotide sequence ID" value="NZ_RFFI01000045.1"/>
</dbReference>
<evidence type="ECO:0000256" key="1">
    <source>
        <dbReference type="SAM" id="SignalP"/>
    </source>
</evidence>
<keyword evidence="3" id="KW-1185">Reference proteome</keyword>
<dbReference type="EMBL" id="RFFI01000045">
    <property type="protein sequence ID" value="RMI09582.1"/>
    <property type="molecule type" value="Genomic_DNA"/>
</dbReference>
<evidence type="ECO:0000313" key="2">
    <source>
        <dbReference type="EMBL" id="RMI09582.1"/>
    </source>
</evidence>
<dbReference type="SUPFAM" id="SSF53850">
    <property type="entry name" value="Periplasmic binding protein-like II"/>
    <property type="match status" value="1"/>
</dbReference>
<proteinExistence type="predicted"/>